<feature type="region of interest" description="Disordered" evidence="4">
    <location>
        <begin position="76"/>
        <end position="97"/>
    </location>
</feature>
<dbReference type="GO" id="GO:0006406">
    <property type="term" value="P:mRNA export from nucleus"/>
    <property type="evidence" value="ECO:0007669"/>
    <property type="project" value="TreeGrafter"/>
</dbReference>
<dbReference type="OrthoDB" id="20582at2759"/>
<dbReference type="AlphaFoldDB" id="A0A1S8BC19"/>
<proteinExistence type="inferred from homology"/>
<protein>
    <submittedName>
        <fullName evidence="5">Putative THOC5 family protein</fullName>
    </submittedName>
</protein>
<dbReference type="Proteomes" id="UP000190776">
    <property type="component" value="Unassembled WGS sequence"/>
</dbReference>
<evidence type="ECO:0000313" key="6">
    <source>
        <dbReference type="Proteomes" id="UP000190776"/>
    </source>
</evidence>
<reference evidence="5 6" key="1">
    <citation type="submission" date="2017-01" db="EMBL/GenBank/DDBJ databases">
        <title>Draft genome sequence of Diplodia seriata F98.1, a fungal species involved in grapevine trunk diseases.</title>
        <authorList>
            <person name="Robert-Siegwald G."/>
            <person name="Vallet J."/>
            <person name="Abou-Mansour E."/>
            <person name="Xu J."/>
            <person name="Rey P."/>
            <person name="Bertsch C."/>
            <person name="Rego C."/>
            <person name="Larignon P."/>
            <person name="Fontaine F."/>
            <person name="Lebrun M.-H."/>
        </authorList>
    </citation>
    <scope>NUCLEOTIDE SEQUENCE [LARGE SCALE GENOMIC DNA]</scope>
    <source>
        <strain evidence="5 6">F98.1</strain>
    </source>
</reference>
<dbReference type="PANTHER" id="PTHR13375:SF3">
    <property type="entry name" value="THO COMPLEX SUBUNIT 5 HOMOLOG"/>
    <property type="match status" value="1"/>
</dbReference>
<dbReference type="Pfam" id="PF09766">
    <property type="entry name" value="FmiP_Thoc5"/>
    <property type="match status" value="1"/>
</dbReference>
<evidence type="ECO:0000256" key="1">
    <source>
        <dbReference type="ARBA" id="ARBA00004123"/>
    </source>
</evidence>
<keyword evidence="3" id="KW-0539">Nucleus</keyword>
<dbReference type="STRING" id="420778.A0A1S8BC19"/>
<dbReference type="InterPro" id="IPR019163">
    <property type="entry name" value="THO_Thoc5"/>
</dbReference>
<dbReference type="GO" id="GO:0003729">
    <property type="term" value="F:mRNA binding"/>
    <property type="evidence" value="ECO:0007669"/>
    <property type="project" value="TreeGrafter"/>
</dbReference>
<dbReference type="GO" id="GO:0000445">
    <property type="term" value="C:THO complex part of transcription export complex"/>
    <property type="evidence" value="ECO:0007669"/>
    <property type="project" value="TreeGrafter"/>
</dbReference>
<evidence type="ECO:0000256" key="3">
    <source>
        <dbReference type="ARBA" id="ARBA00023242"/>
    </source>
</evidence>
<dbReference type="PANTHER" id="PTHR13375">
    <property type="entry name" value="FMS INTERACTING PROTEIN"/>
    <property type="match status" value="1"/>
</dbReference>
<accession>A0A1S8BC19</accession>
<evidence type="ECO:0000256" key="4">
    <source>
        <dbReference type="SAM" id="MobiDB-lite"/>
    </source>
</evidence>
<comment type="caution">
    <text evidence="5">The sequence shown here is derived from an EMBL/GenBank/DDBJ whole genome shotgun (WGS) entry which is preliminary data.</text>
</comment>
<name>A0A1S8BC19_9PEZI</name>
<comment type="subcellular location">
    <subcellularLocation>
        <location evidence="1">Nucleus</location>
    </subcellularLocation>
</comment>
<evidence type="ECO:0000256" key="2">
    <source>
        <dbReference type="ARBA" id="ARBA00008044"/>
    </source>
</evidence>
<evidence type="ECO:0000313" key="5">
    <source>
        <dbReference type="EMBL" id="OMP84966.1"/>
    </source>
</evidence>
<comment type="similarity">
    <text evidence="2">Belongs to the THOC5 family.</text>
</comment>
<feature type="compositionally biased region" description="Low complexity" evidence="4">
    <location>
        <begin position="22"/>
        <end position="31"/>
    </location>
</feature>
<feature type="region of interest" description="Disordered" evidence="4">
    <location>
        <begin position="1"/>
        <end position="31"/>
    </location>
</feature>
<gene>
    <name evidence="5" type="ORF">BK809_0000718</name>
</gene>
<dbReference type="EMBL" id="MSZU01000086">
    <property type="protein sequence ID" value="OMP84966.1"/>
    <property type="molecule type" value="Genomic_DNA"/>
</dbReference>
<organism evidence="5 6">
    <name type="scientific">Diplodia seriata</name>
    <dbReference type="NCBI Taxonomy" id="420778"/>
    <lineage>
        <taxon>Eukaryota</taxon>
        <taxon>Fungi</taxon>
        <taxon>Dikarya</taxon>
        <taxon>Ascomycota</taxon>
        <taxon>Pezizomycotina</taxon>
        <taxon>Dothideomycetes</taxon>
        <taxon>Dothideomycetes incertae sedis</taxon>
        <taxon>Botryosphaeriales</taxon>
        <taxon>Botryosphaeriaceae</taxon>
        <taxon>Diplodia</taxon>
    </lineage>
</organism>
<sequence>MPAVQPRATSTRLLPGAPPHTAPAAATPSTPLIAPTTAGMTAADIITDPDLRAVLDAASLAQQQCDALLAVLAEHPLPPPASPSRPSSESAQMPPEVAEQISTAQKALHAHLAAVRNQNRKALLSVRSTKHATADARHEVDTLHLALQNLYYEQRHLESEIKACQGYDHPYQKLPLMPEEEFAATFPEVIESCRVAAQKAVFERREKKESGELAGEDVGMEGGEEDAAHEEEMFEDALMKARIEHEHKERLALEEKRQGLLKKKQGLIAENNKRKEDLAKLDESLEKFIEVSAIPLISKRPNDNKIPSGRQAHRANFSKGVLGSVTWKSGRLCTGHHGKWRLGLPNTPVWTFCI</sequence>